<feature type="compositionally biased region" description="Low complexity" evidence="1">
    <location>
        <begin position="45"/>
        <end position="95"/>
    </location>
</feature>
<evidence type="ECO:0000256" key="1">
    <source>
        <dbReference type="SAM" id="MobiDB-lite"/>
    </source>
</evidence>
<dbReference type="Proteomes" id="UP000242474">
    <property type="component" value="Unassembled WGS sequence"/>
</dbReference>
<feature type="region of interest" description="Disordered" evidence="1">
    <location>
        <begin position="342"/>
        <end position="379"/>
    </location>
</feature>
<feature type="compositionally biased region" description="Basic and acidic residues" evidence="1">
    <location>
        <begin position="442"/>
        <end position="451"/>
    </location>
</feature>
<evidence type="ECO:0000313" key="2">
    <source>
        <dbReference type="EMBL" id="PIA13179.1"/>
    </source>
</evidence>
<feature type="region of interest" description="Disordered" evidence="1">
    <location>
        <begin position="1"/>
        <end position="114"/>
    </location>
</feature>
<keyword evidence="3" id="KW-1185">Reference proteome</keyword>
<dbReference type="OrthoDB" id="10443912at2759"/>
<organism evidence="2 3">
    <name type="scientific">Coemansia reversa (strain ATCC 12441 / NRRL 1564)</name>
    <dbReference type="NCBI Taxonomy" id="763665"/>
    <lineage>
        <taxon>Eukaryota</taxon>
        <taxon>Fungi</taxon>
        <taxon>Fungi incertae sedis</taxon>
        <taxon>Zoopagomycota</taxon>
        <taxon>Kickxellomycotina</taxon>
        <taxon>Kickxellomycetes</taxon>
        <taxon>Kickxellales</taxon>
        <taxon>Kickxellaceae</taxon>
        <taxon>Coemansia</taxon>
    </lineage>
</organism>
<sequence>MLANNETAPPPPAPSSPARSYREALLSPPPGATQEPRAAVDLTLPPAATSDAVPAAAPAAANASDGNATAPAVPASRKRTAANAASTSNAAPPAKRAGPNRSAHAQAIADAEEYPELRETPITLKIPGFRPSMFKELTQELLGALRLNRNLSAAAPSNPLACFHLDGDNITFVLKNRDTTAKLLNTSLVFRGRAFPWTTEKGTLLTIGIVNTPFKATPRRLRAAFAPYGTLTQLMPMTRFGYRTGDWKAFLELRNGKDLPAHVALKSCEGKLAKVVPASELLRCHACGTTLWSRCVCALEDGAEASTDAAKTMLPENATPITAETGIPVTAIATPATLLAAESASADKERNNSVNKEASAADSSQAESAAPAAATAASPKGMQVPMLAGLITSIAMSAEHSAQQNDAGEAASPVAVTEQTSAHCEEDNGVYMSVSQNPLKRNNREESDNERSAAATAQGSGRTAPSASGMHGVKTRARSKAVSAASDADLGSPHY</sequence>
<feature type="compositionally biased region" description="Polar residues" evidence="1">
    <location>
        <begin position="455"/>
        <end position="466"/>
    </location>
</feature>
<gene>
    <name evidence="2" type="ORF">COEREDRAFT_11734</name>
</gene>
<proteinExistence type="predicted"/>
<accession>A0A2G5B2D7</accession>
<dbReference type="EMBL" id="KZ303545">
    <property type="protein sequence ID" value="PIA13179.1"/>
    <property type="molecule type" value="Genomic_DNA"/>
</dbReference>
<protein>
    <submittedName>
        <fullName evidence="2">Uncharacterized protein</fullName>
    </submittedName>
</protein>
<reference evidence="2 3" key="1">
    <citation type="journal article" date="2015" name="Genome Biol. Evol.">
        <title>Phylogenomic analyses indicate that early fungi evolved digesting cell walls of algal ancestors of land plants.</title>
        <authorList>
            <person name="Chang Y."/>
            <person name="Wang S."/>
            <person name="Sekimoto S."/>
            <person name="Aerts A.L."/>
            <person name="Choi C."/>
            <person name="Clum A."/>
            <person name="LaButti K.M."/>
            <person name="Lindquist E.A."/>
            <person name="Yee Ngan C."/>
            <person name="Ohm R.A."/>
            <person name="Salamov A.A."/>
            <person name="Grigoriev I.V."/>
            <person name="Spatafora J.W."/>
            <person name="Berbee M.L."/>
        </authorList>
    </citation>
    <scope>NUCLEOTIDE SEQUENCE [LARGE SCALE GENOMIC DNA]</scope>
    <source>
        <strain evidence="2 3">NRRL 1564</strain>
    </source>
</reference>
<name>A0A2G5B2D7_COERN</name>
<feature type="region of interest" description="Disordered" evidence="1">
    <location>
        <begin position="401"/>
        <end position="495"/>
    </location>
</feature>
<evidence type="ECO:0000313" key="3">
    <source>
        <dbReference type="Proteomes" id="UP000242474"/>
    </source>
</evidence>
<feature type="compositionally biased region" description="Low complexity" evidence="1">
    <location>
        <begin position="358"/>
        <end position="378"/>
    </location>
</feature>
<dbReference type="AlphaFoldDB" id="A0A2G5B2D7"/>